<accession>A0A9J6PR70</accession>
<evidence type="ECO:0000256" key="11">
    <source>
        <dbReference type="ARBA" id="ARBA00060660"/>
    </source>
</evidence>
<dbReference type="NCBIfam" id="NF004388">
    <property type="entry name" value="PRK05749.1-4"/>
    <property type="match status" value="1"/>
</dbReference>
<evidence type="ECO:0000256" key="12">
    <source>
        <dbReference type="PIRSR" id="PIRSR639901-1"/>
    </source>
</evidence>
<feature type="active site" description="Proton acceptor" evidence="12">
    <location>
        <position position="59"/>
    </location>
</feature>
<organism evidence="16 17">
    <name type="scientific">Winslowiella arboricola</name>
    <dbReference type="NCBI Taxonomy" id="2978220"/>
    <lineage>
        <taxon>Bacteria</taxon>
        <taxon>Pseudomonadati</taxon>
        <taxon>Pseudomonadota</taxon>
        <taxon>Gammaproteobacteria</taxon>
        <taxon>Enterobacterales</taxon>
        <taxon>Erwiniaceae</taxon>
        <taxon>Winslowiella</taxon>
    </lineage>
</organism>
<evidence type="ECO:0000256" key="2">
    <source>
        <dbReference type="ARBA" id="ARBA00004713"/>
    </source>
</evidence>
<keyword evidence="6" id="KW-0812">Transmembrane</keyword>
<evidence type="ECO:0000256" key="8">
    <source>
        <dbReference type="ARBA" id="ARBA00049183"/>
    </source>
</evidence>
<dbReference type="Pfam" id="PF04413">
    <property type="entry name" value="Glycos_transf_N"/>
    <property type="match status" value="1"/>
</dbReference>
<gene>
    <name evidence="16" type="primary">waaA</name>
    <name evidence="16" type="ORF">N5923_03465</name>
</gene>
<evidence type="ECO:0000256" key="7">
    <source>
        <dbReference type="ARBA" id="ARBA00034401"/>
    </source>
</evidence>
<feature type="site" description="Transition state stabilizer" evidence="13">
    <location>
        <position position="207"/>
    </location>
</feature>
<evidence type="ECO:0000256" key="3">
    <source>
        <dbReference type="ARBA" id="ARBA00006380"/>
    </source>
</evidence>
<evidence type="ECO:0000256" key="10">
    <source>
        <dbReference type="ARBA" id="ARBA00060558"/>
    </source>
</evidence>
<dbReference type="GO" id="GO:0043842">
    <property type="term" value="F:Kdo transferase activity"/>
    <property type="evidence" value="ECO:0007669"/>
    <property type="project" value="UniProtKB-EC"/>
</dbReference>
<dbReference type="AlphaFoldDB" id="A0A9J6PR70"/>
<comment type="pathway">
    <text evidence="10">Glycolipid biosynthesis; KDO(2)-lipid A biosynthesis; KDO(2)-lipid A from CMP-3-deoxy-D-manno-octulosonate and lipid IV(A): step 1/4.</text>
</comment>
<dbReference type="Gene3D" id="3.40.50.11720">
    <property type="entry name" value="3-Deoxy-D-manno-octulosonic-acid transferase, N-terminal domain"/>
    <property type="match status" value="1"/>
</dbReference>
<dbReference type="Gene3D" id="3.40.50.2000">
    <property type="entry name" value="Glycogen Phosphorylase B"/>
    <property type="match status" value="1"/>
</dbReference>
<evidence type="ECO:0000313" key="16">
    <source>
        <dbReference type="EMBL" id="MCU5776559.1"/>
    </source>
</evidence>
<dbReference type="EMBL" id="JAODIM010000035">
    <property type="protein sequence ID" value="MCU5776559.1"/>
    <property type="molecule type" value="Genomic_DNA"/>
</dbReference>
<reference evidence="16" key="1">
    <citation type="submission" date="2022-09" db="EMBL/GenBank/DDBJ databases">
        <title>Winslowiella arboricola sp. nov., isolated from bleeding cankers on broadleaf hosts.</title>
        <authorList>
            <person name="Brady C."/>
            <person name="Kaur S."/>
            <person name="Crampton B."/>
            <person name="Maddock D."/>
            <person name="Arnold D."/>
            <person name="Denman S."/>
        </authorList>
    </citation>
    <scope>NUCLEOTIDE SEQUENCE</scope>
    <source>
        <strain evidence="16">BAC 15a-03b</strain>
    </source>
</reference>
<proteinExistence type="inferred from homology"/>
<evidence type="ECO:0000256" key="6">
    <source>
        <dbReference type="ARBA" id="ARBA00022968"/>
    </source>
</evidence>
<dbReference type="GO" id="GO:0009244">
    <property type="term" value="P:lipopolysaccharide core region biosynthetic process"/>
    <property type="evidence" value="ECO:0007669"/>
    <property type="project" value="UniProtKB-UniRule"/>
</dbReference>
<comment type="subcellular location">
    <subcellularLocation>
        <location evidence="1">Cell inner membrane</location>
        <topology evidence="1">Single-pass membrane protein</topology>
        <orientation evidence="1">Cytoplasmic side</orientation>
    </subcellularLocation>
    <subcellularLocation>
        <location evidence="14">Cell membrane</location>
    </subcellularLocation>
</comment>
<sequence>MTTIYTVLLYLIQPLIWLRLWLRGRKAPAYRKRWAERYGFCEGKVKPDGILLHSVSVGETLAAVPLVRALRHRYPTLPITVTTMTPTGSERAQSAFGKDVHHVYLPYDLPGAIHRFLDTTSPKLVIIMETELWPNIIKALHDRKIPLVIANARLSERSAAGYKKLGKFMRQLLQRITLIAAQNQEDGERFVSLGLKRSHLTVTGSLKFDISVTPELAARAITLRSQWAPRRPVWIATSTHEGEESIILAAHRKLLARFPNLLLILVPRHPERFADARDMTQKGNFSYILRSSGEIPSGSTQVVIGDTMGELMLLYGIADLAFVGGSLVERGGHNPLEPAAHAIPVLMGPHTFNFKDICSKLQQADGLITVTDADSLDKEIGNLLTDDDYRRYHGRHAVEVLHQNQGALQRLLQLLEPHLPPRNH</sequence>
<comment type="function">
    <text evidence="14">Involved in lipopolysaccharide (LPS) biosynthesis. Catalyzes the transfer of 3-deoxy-D-manno-octulosonate (Kdo) residue(s) from CMP-Kdo to lipid IV(A), the tetraacyldisaccharide-1,4'-bisphosphate precursor of lipid A.</text>
</comment>
<evidence type="ECO:0000256" key="13">
    <source>
        <dbReference type="PIRSR" id="PIRSR639901-2"/>
    </source>
</evidence>
<comment type="pathway">
    <text evidence="2 14">Bacterial outer membrane biogenesis; LPS core biosynthesis.</text>
</comment>
<dbReference type="FunFam" id="3.40.50.2000:FF:000032">
    <property type="entry name" value="3-deoxy-D-manno-octulosonic acid transferase"/>
    <property type="match status" value="1"/>
</dbReference>
<comment type="caution">
    <text evidence="16">The sequence shown here is derived from an EMBL/GenBank/DDBJ whole genome shotgun (WGS) entry which is preliminary data.</text>
</comment>
<evidence type="ECO:0000256" key="14">
    <source>
        <dbReference type="RuleBase" id="RU365103"/>
    </source>
</evidence>
<dbReference type="EC" id="2.4.99.12" evidence="14"/>
<keyword evidence="5 14" id="KW-0808">Transferase</keyword>
<dbReference type="PANTHER" id="PTHR42755:SF1">
    <property type="entry name" value="3-DEOXY-D-MANNO-OCTULOSONIC ACID TRANSFERASE, MITOCHONDRIAL-RELATED"/>
    <property type="match status" value="1"/>
</dbReference>
<keyword evidence="17" id="KW-1185">Reference proteome</keyword>
<dbReference type="RefSeq" id="WP_267142860.1">
    <property type="nucleotide sequence ID" value="NZ_JAODIL010000073.1"/>
</dbReference>
<evidence type="ECO:0000259" key="15">
    <source>
        <dbReference type="Pfam" id="PF04413"/>
    </source>
</evidence>
<dbReference type="InterPro" id="IPR039901">
    <property type="entry name" value="Kdotransferase"/>
</dbReference>
<dbReference type="InterPro" id="IPR007507">
    <property type="entry name" value="Glycos_transf_N"/>
</dbReference>
<evidence type="ECO:0000256" key="1">
    <source>
        <dbReference type="ARBA" id="ARBA00004388"/>
    </source>
</evidence>
<feature type="site" description="Transition state stabilizer" evidence="13">
    <location>
        <position position="129"/>
    </location>
</feature>
<evidence type="ECO:0000256" key="9">
    <source>
        <dbReference type="ARBA" id="ARBA00059802"/>
    </source>
</evidence>
<evidence type="ECO:0000313" key="17">
    <source>
        <dbReference type="Proteomes" id="UP001064262"/>
    </source>
</evidence>
<dbReference type="Proteomes" id="UP001064262">
    <property type="component" value="Unassembled WGS sequence"/>
</dbReference>
<comment type="similarity">
    <text evidence="3">Belongs to the glycosyltransferase group 1 family. Glycosyltransferase 30 subfamily.</text>
</comment>
<comment type="catalytic activity">
    <reaction evidence="8 14">
        <text>lipid IVA (E. coli) + CMP-3-deoxy-beta-D-manno-octulosonate = alpha-Kdo-(2-&gt;6)-lipid IVA (E. coli) + CMP + H(+)</text>
        <dbReference type="Rhea" id="RHEA:28066"/>
        <dbReference type="ChEBI" id="CHEBI:15378"/>
        <dbReference type="ChEBI" id="CHEBI:58603"/>
        <dbReference type="ChEBI" id="CHEBI:60364"/>
        <dbReference type="ChEBI" id="CHEBI:60377"/>
        <dbReference type="ChEBI" id="CHEBI:85987"/>
        <dbReference type="EC" id="2.4.99.12"/>
    </reaction>
</comment>
<dbReference type="GO" id="GO:0005886">
    <property type="term" value="C:plasma membrane"/>
    <property type="evidence" value="ECO:0007669"/>
    <property type="project" value="UniProtKB-SubCell"/>
</dbReference>
<dbReference type="PANTHER" id="PTHR42755">
    <property type="entry name" value="3-DEOXY-MANNO-OCTULOSONATE CYTIDYLYLTRANSFERASE"/>
    <property type="match status" value="1"/>
</dbReference>
<keyword evidence="16" id="KW-0328">Glycosyltransferase</keyword>
<keyword evidence="14" id="KW-0472">Membrane</keyword>
<keyword evidence="14" id="KW-1003">Cell membrane</keyword>
<dbReference type="FunFam" id="3.40.50.11720:FF:000001">
    <property type="entry name" value="3-deoxy-D-manno-octulosonic acid transferase"/>
    <property type="match status" value="1"/>
</dbReference>
<comment type="pathway">
    <text evidence="11">Glycolipid biosynthesis; KDO(2)-lipid A biosynthesis; KDO(2)-lipid A from CMP-3-deoxy-D-manno-octulosonate and lipid IV(A): step 2/4.</text>
</comment>
<keyword evidence="6" id="KW-0735">Signal-anchor</keyword>
<keyword evidence="14" id="KW-0448">Lipopolysaccharide biosynthesis</keyword>
<dbReference type="NCBIfam" id="NF004385">
    <property type="entry name" value="PRK05749.1-1"/>
    <property type="match status" value="1"/>
</dbReference>
<name>A0A9J6PR70_9GAMM</name>
<feature type="domain" description="3-deoxy-D-manno-octulosonic-acid transferase N-terminal" evidence="15">
    <location>
        <begin position="32"/>
        <end position="210"/>
    </location>
</feature>
<dbReference type="SUPFAM" id="SSF53756">
    <property type="entry name" value="UDP-Glycosyltransferase/glycogen phosphorylase"/>
    <property type="match status" value="1"/>
</dbReference>
<dbReference type="GO" id="GO:0009245">
    <property type="term" value="P:lipid A biosynthetic process"/>
    <property type="evidence" value="ECO:0007669"/>
    <property type="project" value="TreeGrafter"/>
</dbReference>
<comment type="catalytic activity">
    <reaction evidence="7">
        <text>alpha-Kdo-(2-&gt;6)-lipid IVA (E. coli) + CMP-3-deoxy-beta-D-manno-octulosonate = alpha-Kdo-(2-&gt;4)-alpha-Kdo-(2-&gt;6)-lipid IVA (E. coli) + CMP + H(+)</text>
        <dbReference type="Rhea" id="RHEA:28062"/>
        <dbReference type="ChEBI" id="CHEBI:15378"/>
        <dbReference type="ChEBI" id="CHEBI:60364"/>
        <dbReference type="ChEBI" id="CHEBI:60365"/>
        <dbReference type="ChEBI" id="CHEBI:60377"/>
        <dbReference type="ChEBI" id="CHEBI:85987"/>
        <dbReference type="EC" id="2.4.99.13"/>
    </reaction>
</comment>
<evidence type="ECO:0000256" key="5">
    <source>
        <dbReference type="ARBA" id="ARBA00022679"/>
    </source>
</evidence>
<protein>
    <recommendedName>
        <fullName evidence="4 14">3-deoxy-D-manno-octulosonic acid transferase</fullName>
        <shortName evidence="14">Kdo transferase</shortName>
        <ecNumber evidence="14">2.4.99.12</ecNumber>
    </recommendedName>
    <alternativeName>
        <fullName evidence="14">Lipid IV(A) 3-deoxy-D-manno-octulosonic acid transferase</fullName>
    </alternativeName>
</protein>
<evidence type="ECO:0000256" key="4">
    <source>
        <dbReference type="ARBA" id="ARBA00019077"/>
    </source>
</evidence>
<dbReference type="InterPro" id="IPR038107">
    <property type="entry name" value="Glycos_transf_N_sf"/>
</dbReference>
<comment type="function">
    <text evidence="9">Involved in lipopolysaccharide (LPS) biosynthesis. Catalyzes the transfer of two 3-deoxy-D-manno-octulosonate (Kdo) residues from CMP-Kdo to lipid IV(A), the tetraacyldisaccharide-1,4'-bisphosphate precursor of lipid A.</text>
</comment>